<organism evidence="2 3">
    <name type="scientific">Geodermatophilus obscurus</name>
    <dbReference type="NCBI Taxonomy" id="1861"/>
    <lineage>
        <taxon>Bacteria</taxon>
        <taxon>Bacillati</taxon>
        <taxon>Actinomycetota</taxon>
        <taxon>Actinomycetes</taxon>
        <taxon>Geodermatophilales</taxon>
        <taxon>Geodermatophilaceae</taxon>
        <taxon>Geodermatophilus</taxon>
    </lineage>
</organism>
<evidence type="ECO:0000256" key="1">
    <source>
        <dbReference type="SAM" id="MobiDB-lite"/>
    </source>
</evidence>
<dbReference type="EMBL" id="FOWE01000001">
    <property type="protein sequence ID" value="SFN80995.1"/>
    <property type="molecule type" value="Genomic_DNA"/>
</dbReference>
<proteinExistence type="predicted"/>
<accession>A0A1I5C206</accession>
<protein>
    <submittedName>
        <fullName evidence="2">Uncharacterized protein</fullName>
    </submittedName>
</protein>
<feature type="compositionally biased region" description="Low complexity" evidence="1">
    <location>
        <begin position="24"/>
        <end position="36"/>
    </location>
</feature>
<dbReference type="Proteomes" id="UP000183642">
    <property type="component" value="Unassembled WGS sequence"/>
</dbReference>
<reference evidence="3" key="1">
    <citation type="submission" date="2016-10" db="EMBL/GenBank/DDBJ databases">
        <authorList>
            <person name="Varghese N."/>
            <person name="Submissions S."/>
        </authorList>
    </citation>
    <scope>NUCLEOTIDE SEQUENCE [LARGE SCALE GENOMIC DNA]</scope>
    <source>
        <strain evidence="3">DSM 43161</strain>
    </source>
</reference>
<sequence>MPLALACAPLTAAAGGSDPGTAGGPPAALGPGARPLGEGWSAGAGDAATAVDTVARLVRAGGWRIGVGAGPGDDDGPVALAARRALGAAARRPARLAVRGADAEAAADAQAVLTALAVLLARRSAAAWAAVDLVAAGGTRSAAAAVLGVSRQAVGQRLAAGGWDLECELRPTAARLLARAAGRDPAGRHPAPPGGPVGEDDPSGTSPPGGPA</sequence>
<dbReference type="RefSeq" id="WP_075011528.1">
    <property type="nucleotide sequence ID" value="NZ_FOWE01000001.1"/>
</dbReference>
<evidence type="ECO:0000313" key="2">
    <source>
        <dbReference type="EMBL" id="SFN80995.1"/>
    </source>
</evidence>
<evidence type="ECO:0000313" key="3">
    <source>
        <dbReference type="Proteomes" id="UP000183642"/>
    </source>
</evidence>
<dbReference type="AlphaFoldDB" id="A0A1I5C206"/>
<name>A0A1I5C206_9ACTN</name>
<gene>
    <name evidence="2" type="ORF">SAMN05660359_00038</name>
</gene>
<feature type="region of interest" description="Disordered" evidence="1">
    <location>
        <begin position="178"/>
        <end position="212"/>
    </location>
</feature>
<feature type="region of interest" description="Disordered" evidence="1">
    <location>
        <begin position="14"/>
        <end position="36"/>
    </location>
</feature>
<keyword evidence="3" id="KW-1185">Reference proteome</keyword>